<evidence type="ECO:0000256" key="4">
    <source>
        <dbReference type="ARBA" id="ARBA00022730"/>
    </source>
</evidence>
<dbReference type="PROSITE" id="PS01169">
    <property type="entry name" value="RIBOSOMAL_L21"/>
    <property type="match status" value="1"/>
</dbReference>
<reference evidence="8" key="1">
    <citation type="submission" date="2018-02" db="EMBL/GenBank/DDBJ databases">
        <title>Evolution and diversity of non-photosynthetic diatom plastid genomes.</title>
        <authorList>
            <person name="Kamikawa R."/>
            <person name="Ishii K."/>
        </authorList>
    </citation>
    <scope>NUCLEOTIDE SEQUENCE</scope>
    <source>
        <strain evidence="8">NIES 3576</strain>
    </source>
</reference>
<accession>A0A2Z5ZBC3</accession>
<organism evidence="8">
    <name type="scientific">Nitzschia sp. NIES-3576</name>
    <dbReference type="NCBI Taxonomy" id="2083273"/>
    <lineage>
        <taxon>Eukaryota</taxon>
        <taxon>Sar</taxon>
        <taxon>Stramenopiles</taxon>
        <taxon>Ochrophyta</taxon>
        <taxon>Bacillariophyta</taxon>
        <taxon>Bacillariophyceae</taxon>
        <taxon>Bacillariophycidae</taxon>
        <taxon>Bacillariales</taxon>
        <taxon>Bacillariaceae</taxon>
        <taxon>Nitzschia</taxon>
    </lineage>
</organism>
<evidence type="ECO:0000256" key="3">
    <source>
        <dbReference type="ARBA" id="ARBA00022640"/>
    </source>
</evidence>
<dbReference type="GO" id="GO:0019843">
    <property type="term" value="F:rRNA binding"/>
    <property type="evidence" value="ECO:0007669"/>
    <property type="project" value="UniProtKB-KW"/>
</dbReference>
<dbReference type="GO" id="GO:0009536">
    <property type="term" value="C:plastid"/>
    <property type="evidence" value="ECO:0007669"/>
    <property type="project" value="UniProtKB-SubCell"/>
</dbReference>
<name>A0A2Z5ZBC3_9STRA</name>
<evidence type="ECO:0000256" key="7">
    <source>
        <dbReference type="ARBA" id="ARBA00023274"/>
    </source>
</evidence>
<evidence type="ECO:0000256" key="6">
    <source>
        <dbReference type="ARBA" id="ARBA00022980"/>
    </source>
</evidence>
<dbReference type="InterPro" id="IPR028909">
    <property type="entry name" value="bL21-like"/>
</dbReference>
<dbReference type="InterPro" id="IPR001787">
    <property type="entry name" value="Ribosomal_bL21"/>
</dbReference>
<dbReference type="GO" id="GO:0006412">
    <property type="term" value="P:translation"/>
    <property type="evidence" value="ECO:0007669"/>
    <property type="project" value="InterPro"/>
</dbReference>
<keyword evidence="3 8" id="KW-0934">Plastid</keyword>
<dbReference type="InterPro" id="IPR036164">
    <property type="entry name" value="bL21-like_sf"/>
</dbReference>
<dbReference type="SUPFAM" id="SSF141091">
    <property type="entry name" value="L21p-like"/>
    <property type="match status" value="1"/>
</dbReference>
<dbReference type="NCBIfam" id="TIGR00061">
    <property type="entry name" value="L21"/>
    <property type="match status" value="1"/>
</dbReference>
<protein>
    <submittedName>
        <fullName evidence="8">Ribosomal protein L21</fullName>
    </submittedName>
</protein>
<evidence type="ECO:0000313" key="8">
    <source>
        <dbReference type="EMBL" id="BBC77693.1"/>
    </source>
</evidence>
<geneLocation type="plastid" evidence="8"/>
<keyword evidence="5" id="KW-0694">RNA-binding</keyword>
<dbReference type="PANTHER" id="PTHR21349">
    <property type="entry name" value="50S RIBOSOMAL PROTEIN L21"/>
    <property type="match status" value="1"/>
</dbReference>
<keyword evidence="6 8" id="KW-0689">Ribosomal protein</keyword>
<evidence type="ECO:0000256" key="5">
    <source>
        <dbReference type="ARBA" id="ARBA00022884"/>
    </source>
</evidence>
<keyword evidence="7" id="KW-0687">Ribonucleoprotein</keyword>
<dbReference type="GO" id="GO:0003735">
    <property type="term" value="F:structural constituent of ribosome"/>
    <property type="evidence" value="ECO:0007669"/>
    <property type="project" value="InterPro"/>
</dbReference>
<comment type="similarity">
    <text evidence="2">Belongs to the bacterial ribosomal protein bL21 family.</text>
</comment>
<comment type="subcellular location">
    <subcellularLocation>
        <location evidence="1">Plastid</location>
    </subcellularLocation>
</comment>
<keyword evidence="4" id="KW-0699">rRNA-binding</keyword>
<proteinExistence type="inferred from homology"/>
<evidence type="ECO:0000256" key="2">
    <source>
        <dbReference type="ARBA" id="ARBA00008563"/>
    </source>
</evidence>
<gene>
    <name evidence="8" type="primary">rpl21</name>
</gene>
<dbReference type="Pfam" id="PF00829">
    <property type="entry name" value="Ribosomal_L21p"/>
    <property type="match status" value="1"/>
</dbReference>
<dbReference type="AlphaFoldDB" id="A0A2Z5ZBC3"/>
<dbReference type="PANTHER" id="PTHR21349:SF7">
    <property type="entry name" value="LARGE RIBOSOMAL SUBUNIT PROTEIN BL21C"/>
    <property type="match status" value="1"/>
</dbReference>
<dbReference type="HAMAP" id="MF_01363">
    <property type="entry name" value="Ribosomal_bL21"/>
    <property type="match status" value="1"/>
</dbReference>
<sequence length="108" mass="13249">MRNAVIEISGRQHIIEKKKFYDFNNIKNKDRKYIFLNKVLYLYNTYLVILGKPYLNKVQIRGKIIRHLKSKKLLIYKMKRKKKMQKKQGHRQKLTRILIENIFYNYGS</sequence>
<dbReference type="InterPro" id="IPR018258">
    <property type="entry name" value="Ribosomal_bL21_CS"/>
</dbReference>
<dbReference type="GO" id="GO:0005762">
    <property type="term" value="C:mitochondrial large ribosomal subunit"/>
    <property type="evidence" value="ECO:0007669"/>
    <property type="project" value="TreeGrafter"/>
</dbReference>
<evidence type="ECO:0000256" key="1">
    <source>
        <dbReference type="ARBA" id="ARBA00004474"/>
    </source>
</evidence>
<dbReference type="EMBL" id="AP018508">
    <property type="protein sequence ID" value="BBC77693.1"/>
    <property type="molecule type" value="Genomic_DNA"/>
</dbReference>